<dbReference type="Proteomes" id="UP000265703">
    <property type="component" value="Unassembled WGS sequence"/>
</dbReference>
<proteinExistence type="predicted"/>
<evidence type="ECO:0000313" key="2">
    <source>
        <dbReference type="EMBL" id="RIA86862.1"/>
    </source>
</evidence>
<keyword evidence="1" id="KW-1133">Transmembrane helix</keyword>
<name>A0A397SMG0_9GLOM</name>
<accession>A0A397SMG0</accession>
<organism evidence="2 3">
    <name type="scientific">Glomus cerebriforme</name>
    <dbReference type="NCBI Taxonomy" id="658196"/>
    <lineage>
        <taxon>Eukaryota</taxon>
        <taxon>Fungi</taxon>
        <taxon>Fungi incertae sedis</taxon>
        <taxon>Mucoromycota</taxon>
        <taxon>Glomeromycotina</taxon>
        <taxon>Glomeromycetes</taxon>
        <taxon>Glomerales</taxon>
        <taxon>Glomeraceae</taxon>
        <taxon>Glomus</taxon>
    </lineage>
</organism>
<keyword evidence="1" id="KW-0812">Transmembrane</keyword>
<feature type="transmembrane region" description="Helical" evidence="1">
    <location>
        <begin position="21"/>
        <end position="38"/>
    </location>
</feature>
<evidence type="ECO:0000256" key="1">
    <source>
        <dbReference type="SAM" id="Phobius"/>
    </source>
</evidence>
<reference evidence="2 3" key="1">
    <citation type="submission" date="2018-06" db="EMBL/GenBank/DDBJ databases">
        <title>Comparative genomics reveals the genomic features of Rhizophagus irregularis, R. cerebriforme, R. diaphanum and Gigaspora rosea, and their symbiotic lifestyle signature.</title>
        <authorList>
            <person name="Morin E."/>
            <person name="San Clemente H."/>
            <person name="Chen E.C.H."/>
            <person name="De La Providencia I."/>
            <person name="Hainaut M."/>
            <person name="Kuo A."/>
            <person name="Kohler A."/>
            <person name="Murat C."/>
            <person name="Tang N."/>
            <person name="Roy S."/>
            <person name="Loubradou J."/>
            <person name="Henrissat B."/>
            <person name="Grigoriev I.V."/>
            <person name="Corradi N."/>
            <person name="Roux C."/>
            <person name="Martin F.M."/>
        </authorList>
    </citation>
    <scope>NUCLEOTIDE SEQUENCE [LARGE SCALE GENOMIC DNA]</scope>
    <source>
        <strain evidence="2 3">DAOM 227022</strain>
    </source>
</reference>
<keyword evidence="1" id="KW-0472">Membrane</keyword>
<dbReference type="AlphaFoldDB" id="A0A397SMG0"/>
<gene>
    <name evidence="2" type="ORF">C1645_778605</name>
</gene>
<keyword evidence="3" id="KW-1185">Reference proteome</keyword>
<sequence length="62" mass="7495">MYSHFMHIQYNKPKNFFIQSFMRRFISAILNIYTYLVAHDVTCLNSEDRIFAIHNDISTTYI</sequence>
<dbReference type="EMBL" id="QKYT01000340">
    <property type="protein sequence ID" value="RIA86862.1"/>
    <property type="molecule type" value="Genomic_DNA"/>
</dbReference>
<comment type="caution">
    <text evidence="2">The sequence shown here is derived from an EMBL/GenBank/DDBJ whole genome shotgun (WGS) entry which is preliminary data.</text>
</comment>
<protein>
    <submittedName>
        <fullName evidence="2">Uncharacterized protein</fullName>
    </submittedName>
</protein>
<evidence type="ECO:0000313" key="3">
    <source>
        <dbReference type="Proteomes" id="UP000265703"/>
    </source>
</evidence>